<comment type="cofactor">
    <cofactor evidence="1">
        <name>Mg(2+)</name>
        <dbReference type="ChEBI" id="CHEBI:18420"/>
    </cofactor>
</comment>
<accession>A0A3G9KAH7</accession>
<dbReference type="SFLD" id="SFLDS00003">
    <property type="entry name" value="Haloacid_Dehalogenase"/>
    <property type="match status" value="1"/>
</dbReference>
<proteinExistence type="inferred from homology"/>
<keyword evidence="5" id="KW-0028">Amino-acid biosynthesis</keyword>
<dbReference type="NCBIfam" id="TIGR00338">
    <property type="entry name" value="serB"/>
    <property type="match status" value="1"/>
</dbReference>
<dbReference type="GO" id="GO:0000287">
    <property type="term" value="F:magnesium ion binding"/>
    <property type="evidence" value="ECO:0007669"/>
    <property type="project" value="TreeGrafter"/>
</dbReference>
<evidence type="ECO:0000313" key="16">
    <source>
        <dbReference type="Proteomes" id="UP000273154"/>
    </source>
</evidence>
<keyword evidence="6" id="KW-0479">Metal-binding</keyword>
<dbReference type="InterPro" id="IPR016181">
    <property type="entry name" value="Acyl_CoA_acyltransferase"/>
</dbReference>
<dbReference type="GO" id="GO:0016747">
    <property type="term" value="F:acyltransferase activity, transferring groups other than amino-acyl groups"/>
    <property type="evidence" value="ECO:0007669"/>
    <property type="project" value="InterPro"/>
</dbReference>
<evidence type="ECO:0000256" key="1">
    <source>
        <dbReference type="ARBA" id="ARBA00001946"/>
    </source>
</evidence>
<name>A0A3G9KAH7_9ACTN</name>
<dbReference type="RefSeq" id="WP_126421460.1">
    <property type="nucleotide sequence ID" value="NZ_AP019367.1"/>
</dbReference>
<dbReference type="Gene3D" id="3.40.630.30">
    <property type="match status" value="1"/>
</dbReference>
<feature type="active site" description="Proton donor" evidence="13">
    <location>
        <position position="183"/>
    </location>
</feature>
<dbReference type="InterPro" id="IPR036412">
    <property type="entry name" value="HAD-like_sf"/>
</dbReference>
<comment type="catalytic activity">
    <reaction evidence="12">
        <text>O-phospho-D-serine + H2O = D-serine + phosphate</text>
        <dbReference type="Rhea" id="RHEA:24873"/>
        <dbReference type="ChEBI" id="CHEBI:15377"/>
        <dbReference type="ChEBI" id="CHEBI:35247"/>
        <dbReference type="ChEBI" id="CHEBI:43474"/>
        <dbReference type="ChEBI" id="CHEBI:58680"/>
        <dbReference type="EC" id="3.1.3.3"/>
    </reaction>
</comment>
<keyword evidence="16" id="KW-1185">Reference proteome</keyword>
<dbReference type="GO" id="GO:0036424">
    <property type="term" value="F:L-phosphoserine phosphatase activity"/>
    <property type="evidence" value="ECO:0007669"/>
    <property type="project" value="InterPro"/>
</dbReference>
<evidence type="ECO:0000256" key="10">
    <source>
        <dbReference type="ARBA" id="ARBA00031693"/>
    </source>
</evidence>
<evidence type="ECO:0000256" key="2">
    <source>
        <dbReference type="ARBA" id="ARBA00005135"/>
    </source>
</evidence>
<dbReference type="SUPFAM" id="SSF55729">
    <property type="entry name" value="Acyl-CoA N-acyltransferases (Nat)"/>
    <property type="match status" value="1"/>
</dbReference>
<dbReference type="OrthoDB" id="9792539at2"/>
<dbReference type="SFLD" id="SFLDG01136">
    <property type="entry name" value="C1.6:_Phosphoserine_Phosphatas"/>
    <property type="match status" value="1"/>
</dbReference>
<dbReference type="SFLD" id="SFLDF00029">
    <property type="entry name" value="phosphoserine_phosphatase"/>
    <property type="match status" value="1"/>
</dbReference>
<organism evidence="15 16">
    <name type="scientific">Parolsenella catena</name>
    <dbReference type="NCBI Taxonomy" id="2003188"/>
    <lineage>
        <taxon>Bacteria</taxon>
        <taxon>Bacillati</taxon>
        <taxon>Actinomycetota</taxon>
        <taxon>Coriobacteriia</taxon>
        <taxon>Coriobacteriales</taxon>
        <taxon>Atopobiaceae</taxon>
        <taxon>Parolsenella</taxon>
    </lineage>
</organism>
<sequence>MATTMRPVRTEADQEELEGLAAQIWGEYWPALIGEAQTRYMVEQFQSLGAIRRDMAEHAYEYWFVMDGDGRTCGYTGGHVEPETNRFFISKIYLKASERGRHLASDVVAHYMALCRERGLDAMYLTVNKHNELGIRCYRGHGFEVIDAVETSIGEGFVMDDYIMEKRVPQLAPDARLIVMDIDSTLINEEVIDLLGDEAGAGEQVAAITERAMRGELDFRGALEERVGLLAGLDAGVFDRAYARVTFTPGARELVAEAHRRGWRVGVVSGGFHEVADRIVAAADIDLCLANRLEAVDGRLTGRLASDVVTKQRKLEALERWATELGIPMERTVAMGDGANDIPMILAAGTGIAFCAKPKTRAAAPHAIDERNLMLALDVIDGKVENA</sequence>
<dbReference type="SFLD" id="SFLDG01137">
    <property type="entry name" value="C1.6.1:_Phosphoserine_Phosphat"/>
    <property type="match status" value="1"/>
</dbReference>
<dbReference type="KEGG" id="pcat:Pcatena_05720"/>
<comment type="similarity">
    <text evidence="3">Belongs to the HAD-like hydrolase superfamily. SerB family.</text>
</comment>
<dbReference type="InterPro" id="IPR004469">
    <property type="entry name" value="PSP"/>
</dbReference>
<dbReference type="GO" id="GO:0005737">
    <property type="term" value="C:cytoplasm"/>
    <property type="evidence" value="ECO:0007669"/>
    <property type="project" value="TreeGrafter"/>
</dbReference>
<dbReference type="InterPro" id="IPR023214">
    <property type="entry name" value="HAD_sf"/>
</dbReference>
<protein>
    <recommendedName>
        <fullName evidence="4">phosphoserine phosphatase</fullName>
        <ecNumber evidence="4">3.1.3.3</ecNumber>
    </recommendedName>
    <alternativeName>
        <fullName evidence="10">O-phosphoserine phosphohydrolase</fullName>
    </alternativeName>
</protein>
<dbReference type="AlphaFoldDB" id="A0A3G9KAH7"/>
<evidence type="ECO:0000256" key="5">
    <source>
        <dbReference type="ARBA" id="ARBA00022605"/>
    </source>
</evidence>
<dbReference type="PANTHER" id="PTHR43344:SF2">
    <property type="entry name" value="PHOSPHOSERINE PHOSPHATASE"/>
    <property type="match status" value="1"/>
</dbReference>
<dbReference type="Proteomes" id="UP000273154">
    <property type="component" value="Chromosome"/>
</dbReference>
<dbReference type="Pfam" id="PF00583">
    <property type="entry name" value="Acetyltransf_1"/>
    <property type="match status" value="1"/>
</dbReference>
<evidence type="ECO:0000259" key="14">
    <source>
        <dbReference type="PROSITE" id="PS51186"/>
    </source>
</evidence>
<evidence type="ECO:0000256" key="4">
    <source>
        <dbReference type="ARBA" id="ARBA00012640"/>
    </source>
</evidence>
<dbReference type="EMBL" id="AP019367">
    <property type="protein sequence ID" value="BBH49985.1"/>
    <property type="molecule type" value="Genomic_DNA"/>
</dbReference>
<evidence type="ECO:0000256" key="6">
    <source>
        <dbReference type="ARBA" id="ARBA00022723"/>
    </source>
</evidence>
<dbReference type="InterPro" id="IPR000182">
    <property type="entry name" value="GNAT_dom"/>
</dbReference>
<keyword evidence="9" id="KW-0718">Serine biosynthesis</keyword>
<comment type="pathway">
    <text evidence="2">Amino-acid biosynthesis; L-serine biosynthesis; L-serine from 3-phospho-D-glycerate: step 3/3.</text>
</comment>
<dbReference type="GeneID" id="88849751"/>
<dbReference type="GO" id="GO:0006564">
    <property type="term" value="P:L-serine biosynthetic process"/>
    <property type="evidence" value="ECO:0007669"/>
    <property type="project" value="UniProtKB-KW"/>
</dbReference>
<evidence type="ECO:0000256" key="9">
    <source>
        <dbReference type="ARBA" id="ARBA00023299"/>
    </source>
</evidence>
<dbReference type="InterPro" id="IPR050582">
    <property type="entry name" value="HAD-like_SerB"/>
</dbReference>
<evidence type="ECO:0000256" key="8">
    <source>
        <dbReference type="ARBA" id="ARBA00022842"/>
    </source>
</evidence>
<feature type="active site" description="Nucleophile" evidence="13">
    <location>
        <position position="181"/>
    </location>
</feature>
<dbReference type="CDD" id="cd04301">
    <property type="entry name" value="NAT_SF"/>
    <property type="match status" value="1"/>
</dbReference>
<dbReference type="NCBIfam" id="TIGR01488">
    <property type="entry name" value="HAD-SF-IB"/>
    <property type="match status" value="1"/>
</dbReference>
<evidence type="ECO:0000256" key="11">
    <source>
        <dbReference type="ARBA" id="ARBA00048138"/>
    </source>
</evidence>
<gene>
    <name evidence="15" type="ORF">Pcatena_05720</name>
</gene>
<evidence type="ECO:0000313" key="15">
    <source>
        <dbReference type="EMBL" id="BBH49985.1"/>
    </source>
</evidence>
<dbReference type="Gene3D" id="3.40.50.1000">
    <property type="entry name" value="HAD superfamily/HAD-like"/>
    <property type="match status" value="1"/>
</dbReference>
<keyword evidence="7" id="KW-0378">Hydrolase</keyword>
<comment type="catalytic activity">
    <reaction evidence="11">
        <text>O-phospho-L-serine + H2O = L-serine + phosphate</text>
        <dbReference type="Rhea" id="RHEA:21208"/>
        <dbReference type="ChEBI" id="CHEBI:15377"/>
        <dbReference type="ChEBI" id="CHEBI:33384"/>
        <dbReference type="ChEBI" id="CHEBI:43474"/>
        <dbReference type="ChEBI" id="CHEBI:57524"/>
        <dbReference type="EC" id="3.1.3.3"/>
    </reaction>
</comment>
<dbReference type="UniPathway" id="UPA00135">
    <property type="reaction ID" value="UER00198"/>
</dbReference>
<dbReference type="PANTHER" id="PTHR43344">
    <property type="entry name" value="PHOSPHOSERINE PHOSPHATASE"/>
    <property type="match status" value="1"/>
</dbReference>
<keyword evidence="8" id="KW-0460">Magnesium</keyword>
<evidence type="ECO:0000256" key="7">
    <source>
        <dbReference type="ARBA" id="ARBA00022801"/>
    </source>
</evidence>
<dbReference type="SUPFAM" id="SSF56784">
    <property type="entry name" value="HAD-like"/>
    <property type="match status" value="1"/>
</dbReference>
<dbReference type="CDD" id="cd07500">
    <property type="entry name" value="HAD_PSP"/>
    <property type="match status" value="1"/>
</dbReference>
<dbReference type="EC" id="3.1.3.3" evidence="4"/>
<reference evidence="16" key="1">
    <citation type="submission" date="2018-11" db="EMBL/GenBank/DDBJ databases">
        <title>Comparative genomics of Parolsenella catena and Libanicoccus massiliensis: Reclassification of Libanicoccus massiliensis as Parolsenella massiliensis comb. nov.</title>
        <authorList>
            <person name="Sakamoto M."/>
            <person name="Ikeyama N."/>
            <person name="Murakami T."/>
            <person name="Mori H."/>
            <person name="Yuki M."/>
            <person name="Ohkuma M."/>
        </authorList>
    </citation>
    <scope>NUCLEOTIDE SEQUENCE [LARGE SCALE GENOMIC DNA]</scope>
    <source>
        <strain evidence="16">JCM 31932</strain>
    </source>
</reference>
<feature type="domain" description="N-acetyltransferase" evidence="14">
    <location>
        <begin position="3"/>
        <end position="169"/>
    </location>
</feature>
<evidence type="ECO:0000256" key="13">
    <source>
        <dbReference type="PIRSR" id="PIRSR604469-1"/>
    </source>
</evidence>
<evidence type="ECO:0000256" key="3">
    <source>
        <dbReference type="ARBA" id="ARBA00009184"/>
    </source>
</evidence>
<evidence type="ECO:0000256" key="12">
    <source>
        <dbReference type="ARBA" id="ARBA00048523"/>
    </source>
</evidence>
<dbReference type="Pfam" id="PF12710">
    <property type="entry name" value="HAD"/>
    <property type="match status" value="1"/>
</dbReference>
<dbReference type="PROSITE" id="PS51186">
    <property type="entry name" value="GNAT"/>
    <property type="match status" value="1"/>
</dbReference>